<accession>D3UW82</accession>
<reference evidence="1" key="1">
    <citation type="journal article" date="2011" name="PLoS ONE">
        <title>The entomopathogenic bacterial endosymbionts xenorhabdus and photorhabdus: convergent lifestyles from divergent genomes.</title>
        <authorList>
            <person name="Chaston J.M."/>
            <person name="Suen G."/>
            <person name="Tucker S.L."/>
            <person name="Andersen A.W."/>
            <person name="Bhasin A."/>
            <person name="Bode E."/>
            <person name="Bode H.B."/>
            <person name="Brachmann A.O."/>
            <person name="Cowles C.E."/>
            <person name="Cowles K.N."/>
            <person name="Darby C."/>
            <person name="de Leon L."/>
            <person name="Drace K."/>
            <person name="Du Z."/>
            <person name="Givaudan A."/>
            <person name="Herbert Tran E.E."/>
            <person name="Jewell K.A."/>
            <person name="Knack J.J."/>
            <person name="Krasomil-Osterfeld K.C."/>
            <person name="Kukor R."/>
            <person name="Lanois A."/>
            <person name="Latreille P."/>
            <person name="Leimgruber N.K."/>
            <person name="Lipke C.M."/>
            <person name="Liu R."/>
            <person name="Lu X."/>
            <person name="Martens E.C."/>
            <person name="Marri P.R."/>
            <person name="Medigue C."/>
            <person name="Menard M.L."/>
            <person name="Miller N.M."/>
            <person name="Morales-Soto N."/>
            <person name="Norton S."/>
            <person name="Ogier J.C."/>
            <person name="Orchard S.S."/>
            <person name="Park D."/>
            <person name="Park Y."/>
            <person name="Qurollo B.A."/>
            <person name="Sugar D.R."/>
            <person name="Richards G.R."/>
            <person name="Rouy Z."/>
            <person name="Slominski B."/>
            <person name="Slominski K."/>
            <person name="Snyder H."/>
            <person name="Tjaden B.C."/>
            <person name="van der Hoeven R."/>
            <person name="Welch R.D."/>
            <person name="Wheeler C."/>
            <person name="Xiang B."/>
            <person name="Barbazuk B."/>
            <person name="Gaudriault S."/>
            <person name="Goodner B."/>
            <person name="Slater S.C."/>
            <person name="Forst S."/>
            <person name="Goldman B.S."/>
            <person name="Goodrich-Blair H."/>
        </authorList>
    </citation>
    <scope>NUCLEOTIDE SEQUENCE [LARGE SCALE GENOMIC DNA]</scope>
    <source>
        <strain evidence="1">SS-2004</strain>
    </source>
</reference>
<dbReference type="AlphaFoldDB" id="D3UW82"/>
<dbReference type="EMBL" id="FN667741">
    <property type="protein sequence ID" value="CBJ79591.1"/>
    <property type="molecule type" value="Genomic_DNA"/>
</dbReference>
<name>D3UW82_XENBS</name>
<protein>
    <submittedName>
        <fullName evidence="1">Uncharacterized protein</fullName>
    </submittedName>
</protein>
<dbReference type="Proteomes" id="UP000002045">
    <property type="component" value="Chromosome"/>
</dbReference>
<dbReference type="HOGENOM" id="CLU_3334933_0_0_6"/>
<evidence type="ECO:0000313" key="1">
    <source>
        <dbReference type="EMBL" id="CBJ79591.1"/>
    </source>
</evidence>
<gene>
    <name evidence="1" type="ordered locus">XBJ1_0441</name>
</gene>
<organism evidence="1 2">
    <name type="scientific">Xenorhabdus bovienii (strain SS-2004)</name>
    <name type="common">Xenorhabdus nematophila subsp. bovienii</name>
    <dbReference type="NCBI Taxonomy" id="406818"/>
    <lineage>
        <taxon>Bacteria</taxon>
        <taxon>Pseudomonadati</taxon>
        <taxon>Pseudomonadota</taxon>
        <taxon>Gammaproteobacteria</taxon>
        <taxon>Enterobacterales</taxon>
        <taxon>Morganellaceae</taxon>
        <taxon>Xenorhabdus</taxon>
    </lineage>
</organism>
<sequence length="38" mass="4395">MYQKLAILYGLILIRKQGTSKQDTALHWFLALLFIMVG</sequence>
<evidence type="ECO:0000313" key="2">
    <source>
        <dbReference type="Proteomes" id="UP000002045"/>
    </source>
</evidence>
<proteinExistence type="predicted"/>
<dbReference type="KEGG" id="xbo:XBJ1_0441"/>